<dbReference type="InterPro" id="IPR018494">
    <property type="entry name" value="Oxysterol-bd_CS"/>
</dbReference>
<dbReference type="Pfam" id="PF01237">
    <property type="entry name" value="Oxysterol_BP"/>
    <property type="match status" value="1"/>
</dbReference>
<dbReference type="Gene3D" id="3.30.70.3490">
    <property type="match status" value="1"/>
</dbReference>
<comment type="caution">
    <text evidence="4">The sequence shown here is derived from an EMBL/GenBank/DDBJ whole genome shotgun (WGS) entry which is preliminary data.</text>
</comment>
<accession>A0AAD6V767</accession>
<dbReference type="EMBL" id="JARJCW010000058">
    <property type="protein sequence ID" value="KAJ7201579.1"/>
    <property type="molecule type" value="Genomic_DNA"/>
</dbReference>
<dbReference type="PANTHER" id="PTHR10972:SF212">
    <property type="entry name" value="OXYSTEROL-BINDING PROTEIN-LIKE PROTEIN 1"/>
    <property type="match status" value="1"/>
</dbReference>
<feature type="region of interest" description="Disordered" evidence="3">
    <location>
        <begin position="1"/>
        <end position="31"/>
    </location>
</feature>
<organism evidence="4 5">
    <name type="scientific">Mycena pura</name>
    <dbReference type="NCBI Taxonomy" id="153505"/>
    <lineage>
        <taxon>Eukaryota</taxon>
        <taxon>Fungi</taxon>
        <taxon>Dikarya</taxon>
        <taxon>Basidiomycota</taxon>
        <taxon>Agaricomycotina</taxon>
        <taxon>Agaricomycetes</taxon>
        <taxon>Agaricomycetidae</taxon>
        <taxon>Agaricales</taxon>
        <taxon>Marasmiineae</taxon>
        <taxon>Mycenaceae</taxon>
        <taxon>Mycena</taxon>
    </lineage>
</organism>
<proteinExistence type="inferred from homology"/>
<evidence type="ECO:0000313" key="5">
    <source>
        <dbReference type="Proteomes" id="UP001219525"/>
    </source>
</evidence>
<evidence type="ECO:0000256" key="2">
    <source>
        <dbReference type="RuleBase" id="RU003844"/>
    </source>
</evidence>
<dbReference type="Gene3D" id="2.40.160.120">
    <property type="match status" value="1"/>
</dbReference>
<dbReference type="GO" id="GO:0005829">
    <property type="term" value="C:cytosol"/>
    <property type="evidence" value="ECO:0007669"/>
    <property type="project" value="TreeGrafter"/>
</dbReference>
<evidence type="ECO:0000256" key="3">
    <source>
        <dbReference type="SAM" id="MobiDB-lite"/>
    </source>
</evidence>
<evidence type="ECO:0000256" key="1">
    <source>
        <dbReference type="ARBA" id="ARBA00008842"/>
    </source>
</evidence>
<evidence type="ECO:0000313" key="4">
    <source>
        <dbReference type="EMBL" id="KAJ7201579.1"/>
    </source>
</evidence>
<gene>
    <name evidence="4" type="ORF">GGX14DRAFT_524182</name>
</gene>
<name>A0AAD6V767_9AGAR</name>
<dbReference type="PROSITE" id="PS01013">
    <property type="entry name" value="OSBP"/>
    <property type="match status" value="1"/>
</dbReference>
<feature type="region of interest" description="Disordered" evidence="3">
    <location>
        <begin position="139"/>
        <end position="164"/>
    </location>
</feature>
<comment type="similarity">
    <text evidence="1 2">Belongs to the OSBP family.</text>
</comment>
<dbReference type="InterPro" id="IPR000648">
    <property type="entry name" value="Oxysterol-bd"/>
</dbReference>
<feature type="region of interest" description="Disordered" evidence="3">
    <location>
        <begin position="445"/>
        <end position="506"/>
    </location>
</feature>
<reference evidence="4" key="1">
    <citation type="submission" date="2023-03" db="EMBL/GenBank/DDBJ databases">
        <title>Massive genome expansion in bonnet fungi (Mycena s.s.) driven by repeated elements and novel gene families across ecological guilds.</title>
        <authorList>
            <consortium name="Lawrence Berkeley National Laboratory"/>
            <person name="Harder C.B."/>
            <person name="Miyauchi S."/>
            <person name="Viragh M."/>
            <person name="Kuo A."/>
            <person name="Thoen E."/>
            <person name="Andreopoulos B."/>
            <person name="Lu D."/>
            <person name="Skrede I."/>
            <person name="Drula E."/>
            <person name="Henrissat B."/>
            <person name="Morin E."/>
            <person name="Kohler A."/>
            <person name="Barry K."/>
            <person name="LaButti K."/>
            <person name="Morin E."/>
            <person name="Salamov A."/>
            <person name="Lipzen A."/>
            <person name="Mereny Z."/>
            <person name="Hegedus B."/>
            <person name="Baldrian P."/>
            <person name="Stursova M."/>
            <person name="Weitz H."/>
            <person name="Taylor A."/>
            <person name="Grigoriev I.V."/>
            <person name="Nagy L.G."/>
            <person name="Martin F."/>
            <person name="Kauserud H."/>
        </authorList>
    </citation>
    <scope>NUCLEOTIDE SEQUENCE</scope>
    <source>
        <strain evidence="4">9144</strain>
    </source>
</reference>
<dbReference type="GO" id="GO:0032934">
    <property type="term" value="F:sterol binding"/>
    <property type="evidence" value="ECO:0007669"/>
    <property type="project" value="TreeGrafter"/>
</dbReference>
<dbReference type="SUPFAM" id="SSF144000">
    <property type="entry name" value="Oxysterol-binding protein-like"/>
    <property type="match status" value="1"/>
</dbReference>
<dbReference type="Proteomes" id="UP001219525">
    <property type="component" value="Unassembled WGS sequence"/>
</dbReference>
<protein>
    <recommendedName>
        <fullName evidence="6">Oxysterol-binding protein</fullName>
    </recommendedName>
</protein>
<dbReference type="InterPro" id="IPR037239">
    <property type="entry name" value="OSBP_sf"/>
</dbReference>
<dbReference type="PANTHER" id="PTHR10972">
    <property type="entry name" value="OXYSTEROL-BINDING PROTEIN-RELATED"/>
    <property type="match status" value="1"/>
</dbReference>
<keyword evidence="5" id="KW-1185">Reference proteome</keyword>
<evidence type="ECO:0008006" key="6">
    <source>
        <dbReference type="Google" id="ProtNLM"/>
    </source>
</evidence>
<dbReference type="GO" id="GO:0016020">
    <property type="term" value="C:membrane"/>
    <property type="evidence" value="ECO:0007669"/>
    <property type="project" value="TreeGrafter"/>
</dbReference>
<feature type="compositionally biased region" description="Basic and acidic residues" evidence="3">
    <location>
        <begin position="445"/>
        <end position="454"/>
    </location>
</feature>
<dbReference type="AlphaFoldDB" id="A0AAD6V767"/>
<sequence>MSSPVVDANPLEAVDEDGPAPPISVPDVGEGGGEGDKLKMIVQLVKKSFGVKDIFARRLSLPASLMDPIPNLEYWHYLDRPDMFVAINDFDDPFERILALVRFTFTKDLKFLRGKVGKPYNSVLGEHFRAHWDVVPSKSPLESTLVPPASPSMETDSVKSGRSSKSIRSAISSFSKPGKSPSTAATSLEVPSADVSQLSLAHSNEHVRVIYLTEQVSHHPPVSAYYAACPSRSIEMYGIDQISARISGTALRVSSGSFNKGIYVNITGGPGAGEEYKITHPVAFVNGLLRGSVYVTVSESTIISCTRSGGKQRFRAIIEYKEESWLGRAHYLLEGVIHTVVEGETQHNEWTKVKHVPQTRVVAIFDGTWRGRIRWPSSSRMDISAAKEGDWSTLIDLSTLEVLPKRVRPLEKQLPRESKRLWENVTSKLLRKEFSDATKEKVVIEQRQRDEAAERKRKGQQFVPRYFEQDMDKGHSALTAAGRHAVEEELQEPSQYDIEDTDKTAA</sequence>